<dbReference type="VEuPathDB" id="FungiDB:SCODWIG_02293"/>
<evidence type="ECO:0000313" key="8">
    <source>
        <dbReference type="EMBL" id="SSD60532.1"/>
    </source>
</evidence>
<gene>
    <name evidence="8" type="ORF">SCODWIG_02293</name>
</gene>
<evidence type="ECO:0000256" key="3">
    <source>
        <dbReference type="ARBA" id="ARBA00022517"/>
    </source>
</evidence>
<feature type="compositionally biased region" description="Acidic residues" evidence="7">
    <location>
        <begin position="179"/>
        <end position="189"/>
    </location>
</feature>
<dbReference type="GO" id="GO:0030692">
    <property type="term" value="C:Noc4p-Nop14p complex"/>
    <property type="evidence" value="ECO:0007669"/>
    <property type="project" value="TreeGrafter"/>
</dbReference>
<dbReference type="GO" id="GO:0030490">
    <property type="term" value="P:maturation of SSU-rRNA"/>
    <property type="evidence" value="ECO:0007669"/>
    <property type="project" value="TreeGrafter"/>
</dbReference>
<dbReference type="PANTHER" id="PTHR23183:SF0">
    <property type="entry name" value="NUCLEOLAR PROTEIN 14"/>
    <property type="match status" value="1"/>
</dbReference>
<evidence type="ECO:0000313" key="9">
    <source>
        <dbReference type="Proteomes" id="UP000262825"/>
    </source>
</evidence>
<feature type="region of interest" description="Disordered" evidence="7">
    <location>
        <begin position="262"/>
        <end position="311"/>
    </location>
</feature>
<keyword evidence="4" id="KW-0698">rRNA processing</keyword>
<sequence length="823" mass="95914">MAGSQLKNLKEALKAKGLTGSDASKKNNRKKRQAKDYDREEREKVIAQIRQQFNPFDFKTNKNKRNLDKDDKVIQVGKPGISKQIGEEQRANAYESKKLIKNKNGSFRDKRFGERNKYLTDEEKMLERFKKERQVQSSKRSLFDIEDDENDTDTDIYGTNLTHYGKALSFKDDFGNGDSEVDSSEDTNEVDGFKKVTRKRHEEPFNIDAEEEPKRKKTKAEVMQEVIAKSKFYKHERQAKHEQMLEKVEDLDEDFESIMSELRKTNRNPPKESGLDTPGFKDYDMKVRELVGEKRATPADRTKTEEELTKERKDKLNELEQNRINRMNGIFGLEDEEKNGDGVEDLDGEGFWGDSDYNDDYIYGANIPNSEDDVSLSDAEEFTSVSEKKTELVPSLPCPQTHDELLHFLEKYPSTEHVSLIKKIIRTYQPKLAEGNKEKLNTFVGVIFRHIIFLNNVDYSSYVEEFKATQNSLIAILKIMSEKYNMGLSVMCREYIKELQLRFKKHSFKSLAPGDLIFFVVIGFIFSTSDHYHLVVTPANILIGEFLEQIKIDSFQSLLYCAILSSISLQYQRYSKRFVPEIVYFLEKALITMLPVTKDVKKDHFETLKINTYDVVIPTNIRNVETIPPLQLHSLFSKKFDDDEKSNVFFNILAILDQFISTVWKNLSAFQEIILPIEKILKEYELLSPELLLVKNINEKIAKLVKFNVHLPLTLQDHKPMAIPTYAPKFEENFNPAKKSYDPDMTRNEINKMKAQLKKERKFTMKEIRKDTKFEARKRIEEKKTEYADYHGKMARIVNTINTVEGAEKNKYEREKSLRSGKK</sequence>
<evidence type="ECO:0000256" key="6">
    <source>
        <dbReference type="ARBA" id="ARBA00024695"/>
    </source>
</evidence>
<protein>
    <submittedName>
        <fullName evidence="8">Related to Probable nucleolar complex protein 14</fullName>
    </submittedName>
</protein>
<dbReference type="Proteomes" id="UP000262825">
    <property type="component" value="Unassembled WGS sequence"/>
</dbReference>
<comment type="similarity">
    <text evidence="2">Belongs to the NOP14 family.</text>
</comment>
<proteinExistence type="inferred from homology"/>
<dbReference type="Pfam" id="PF04147">
    <property type="entry name" value="Nop14"/>
    <property type="match status" value="1"/>
</dbReference>
<evidence type="ECO:0000256" key="7">
    <source>
        <dbReference type="SAM" id="MobiDB-lite"/>
    </source>
</evidence>
<reference evidence="9" key="1">
    <citation type="submission" date="2018-06" db="EMBL/GenBank/DDBJ databases">
        <authorList>
            <person name="Guldener U."/>
        </authorList>
    </citation>
    <scope>NUCLEOTIDE SEQUENCE [LARGE SCALE GENOMIC DNA]</scope>
    <source>
        <strain evidence="9">UTAD17</strain>
    </source>
</reference>
<dbReference type="OrthoDB" id="441771at2759"/>
<evidence type="ECO:0000256" key="5">
    <source>
        <dbReference type="ARBA" id="ARBA00023242"/>
    </source>
</evidence>
<dbReference type="EMBL" id="UFAJ01000381">
    <property type="protein sequence ID" value="SSD60532.1"/>
    <property type="molecule type" value="Genomic_DNA"/>
</dbReference>
<organism evidence="8 9">
    <name type="scientific">Saccharomycodes ludwigii</name>
    <dbReference type="NCBI Taxonomy" id="36035"/>
    <lineage>
        <taxon>Eukaryota</taxon>
        <taxon>Fungi</taxon>
        <taxon>Dikarya</taxon>
        <taxon>Ascomycota</taxon>
        <taxon>Saccharomycotina</taxon>
        <taxon>Saccharomycetes</taxon>
        <taxon>Saccharomycodales</taxon>
        <taxon>Saccharomycodaceae</taxon>
        <taxon>Saccharomycodes</taxon>
    </lineage>
</organism>
<name>A0A376B7B0_9ASCO</name>
<comment type="function">
    <text evidence="6">Involved in nucleolar processing of pre-18S ribosomal RNA. Has a role in the nuclear export of 40S pre-ribosomal subunit to the cytoplasm.</text>
</comment>
<feature type="region of interest" description="Disordered" evidence="7">
    <location>
        <begin position="174"/>
        <end position="220"/>
    </location>
</feature>
<dbReference type="AlphaFoldDB" id="A0A376B7B0"/>
<dbReference type="GO" id="GO:0032040">
    <property type="term" value="C:small-subunit processome"/>
    <property type="evidence" value="ECO:0007669"/>
    <property type="project" value="InterPro"/>
</dbReference>
<keyword evidence="5" id="KW-0539">Nucleus</keyword>
<evidence type="ECO:0000256" key="2">
    <source>
        <dbReference type="ARBA" id="ARBA00007466"/>
    </source>
</evidence>
<evidence type="ECO:0000256" key="1">
    <source>
        <dbReference type="ARBA" id="ARBA00004604"/>
    </source>
</evidence>
<dbReference type="PANTHER" id="PTHR23183">
    <property type="entry name" value="NOP14"/>
    <property type="match status" value="1"/>
</dbReference>
<dbReference type="InterPro" id="IPR007276">
    <property type="entry name" value="Nop14"/>
</dbReference>
<accession>A0A376B7B0</accession>
<feature type="region of interest" description="Disordered" evidence="7">
    <location>
        <begin position="1"/>
        <end position="42"/>
    </location>
</feature>
<evidence type="ECO:0000256" key="4">
    <source>
        <dbReference type="ARBA" id="ARBA00022552"/>
    </source>
</evidence>
<keyword evidence="3" id="KW-0690">Ribosome biogenesis</keyword>
<keyword evidence="9" id="KW-1185">Reference proteome</keyword>
<comment type="subcellular location">
    <subcellularLocation>
        <location evidence="1">Nucleus</location>
        <location evidence="1">Nucleolus</location>
    </subcellularLocation>
</comment>